<dbReference type="RefSeq" id="WP_354558449.1">
    <property type="nucleotide sequence ID" value="NZ_JBEPMB010000011.1"/>
</dbReference>
<dbReference type="SUPFAM" id="SSF46894">
    <property type="entry name" value="C-terminal effector domain of the bipartite response regulators"/>
    <property type="match status" value="1"/>
</dbReference>
<dbReference type="EMBL" id="JBEPMB010000011">
    <property type="protein sequence ID" value="MET3615984.1"/>
    <property type="molecule type" value="Genomic_DNA"/>
</dbReference>
<dbReference type="CDD" id="cd06170">
    <property type="entry name" value="LuxR_C_like"/>
    <property type="match status" value="1"/>
</dbReference>
<keyword evidence="1" id="KW-0805">Transcription regulation</keyword>
<evidence type="ECO:0000256" key="1">
    <source>
        <dbReference type="ARBA" id="ARBA00023015"/>
    </source>
</evidence>
<accession>A0ABV2J873</accession>
<dbReference type="PROSITE" id="PS00622">
    <property type="entry name" value="HTH_LUXR_1"/>
    <property type="match status" value="1"/>
</dbReference>
<dbReference type="SMART" id="SM00421">
    <property type="entry name" value="HTH_LUXR"/>
    <property type="match status" value="1"/>
</dbReference>
<dbReference type="PROSITE" id="PS50043">
    <property type="entry name" value="HTH_LUXR_2"/>
    <property type="match status" value="1"/>
</dbReference>
<keyword evidence="3" id="KW-0804">Transcription</keyword>
<dbReference type="SUPFAM" id="SSF75516">
    <property type="entry name" value="Pheromone-binding domain of LuxR-like quorum-sensing transcription factors"/>
    <property type="match status" value="1"/>
</dbReference>
<keyword evidence="6" id="KW-1185">Reference proteome</keyword>
<dbReference type="Pfam" id="PF00196">
    <property type="entry name" value="GerE"/>
    <property type="match status" value="1"/>
</dbReference>
<proteinExistence type="predicted"/>
<evidence type="ECO:0000259" key="4">
    <source>
        <dbReference type="PROSITE" id="PS50043"/>
    </source>
</evidence>
<dbReference type="InterPro" id="IPR005143">
    <property type="entry name" value="TF_LuxR_autoind-bd_dom"/>
</dbReference>
<comment type="caution">
    <text evidence="5">The sequence shown here is derived from an EMBL/GenBank/DDBJ whole genome shotgun (WGS) entry which is preliminary data.</text>
</comment>
<sequence>MGRKEGHESPALWRMAFEFIDKLNQMKHLNDVLRASSSVAHDFGFDAIALVDIPSKTADIPFKVLIDDVPAGWIDHYTEHKYAEKDPILRWSVTTGLPFEWSEARHVQAHSDEGRVVMQRAADFGMRHGFSLSVRHSDAPMNCLSMASTAKPHIDATTKPLLHLMSTYAIMRAHVLRTARPVFPELSPREREVLTWVAIGKTSDDIADTLGLTSRTVVAHITNASRKLGALNRTHAVAKAATFGLINI</sequence>
<gene>
    <name evidence="5" type="ORF">ABID16_004333</name>
</gene>
<name>A0ABV2J873_9HYPH</name>
<dbReference type="InterPro" id="IPR016032">
    <property type="entry name" value="Sig_transdc_resp-reg_C-effctor"/>
</dbReference>
<reference evidence="5 6" key="1">
    <citation type="submission" date="2024-06" db="EMBL/GenBank/DDBJ databases">
        <title>Genomic Encyclopedia of Type Strains, Phase IV (KMG-IV): sequencing the most valuable type-strain genomes for metagenomic binning, comparative biology and taxonomic classification.</title>
        <authorList>
            <person name="Goeker M."/>
        </authorList>
    </citation>
    <scope>NUCLEOTIDE SEQUENCE [LARGE SCALE GENOMIC DNA]</scope>
    <source>
        <strain evidence="5 6">DSM 29780</strain>
    </source>
</reference>
<dbReference type="InterPro" id="IPR000792">
    <property type="entry name" value="Tscrpt_reg_LuxR_C"/>
</dbReference>
<protein>
    <submittedName>
        <fullName evidence="5">LuxR family quorum sensing-dependent transcriptional regulator</fullName>
    </submittedName>
</protein>
<dbReference type="Proteomes" id="UP001549047">
    <property type="component" value="Unassembled WGS sequence"/>
</dbReference>
<evidence type="ECO:0000313" key="6">
    <source>
        <dbReference type="Proteomes" id="UP001549047"/>
    </source>
</evidence>
<organism evidence="5 6">
    <name type="scientific">Rhizobium aquaticum</name>
    <dbReference type="NCBI Taxonomy" id="1549636"/>
    <lineage>
        <taxon>Bacteria</taxon>
        <taxon>Pseudomonadati</taxon>
        <taxon>Pseudomonadota</taxon>
        <taxon>Alphaproteobacteria</taxon>
        <taxon>Hyphomicrobiales</taxon>
        <taxon>Rhizobiaceae</taxon>
        <taxon>Rhizobium/Agrobacterium group</taxon>
        <taxon>Rhizobium</taxon>
    </lineage>
</organism>
<dbReference type="PANTHER" id="PTHR44688">
    <property type="entry name" value="DNA-BINDING TRANSCRIPTIONAL ACTIVATOR DEVR_DOSR"/>
    <property type="match status" value="1"/>
</dbReference>
<dbReference type="InterPro" id="IPR036388">
    <property type="entry name" value="WH-like_DNA-bd_sf"/>
</dbReference>
<dbReference type="PANTHER" id="PTHR44688:SF16">
    <property type="entry name" value="DNA-BINDING TRANSCRIPTIONAL ACTIVATOR DEVR_DOSR"/>
    <property type="match status" value="1"/>
</dbReference>
<evidence type="ECO:0000256" key="3">
    <source>
        <dbReference type="ARBA" id="ARBA00023163"/>
    </source>
</evidence>
<dbReference type="Gene3D" id="1.10.10.10">
    <property type="entry name" value="Winged helix-like DNA-binding domain superfamily/Winged helix DNA-binding domain"/>
    <property type="match status" value="1"/>
</dbReference>
<evidence type="ECO:0000256" key="2">
    <source>
        <dbReference type="ARBA" id="ARBA00023125"/>
    </source>
</evidence>
<dbReference type="Pfam" id="PF03472">
    <property type="entry name" value="Autoind_bind"/>
    <property type="match status" value="1"/>
</dbReference>
<evidence type="ECO:0000313" key="5">
    <source>
        <dbReference type="EMBL" id="MET3615984.1"/>
    </source>
</evidence>
<keyword evidence="2" id="KW-0238">DNA-binding</keyword>
<dbReference type="PRINTS" id="PR00038">
    <property type="entry name" value="HTHLUXR"/>
</dbReference>
<feature type="domain" description="HTH luxR-type" evidence="4">
    <location>
        <begin position="179"/>
        <end position="244"/>
    </location>
</feature>
<dbReference type="Gene3D" id="3.30.450.80">
    <property type="entry name" value="Transcription factor LuxR-like, autoinducer-binding domain"/>
    <property type="match status" value="1"/>
</dbReference>
<dbReference type="InterPro" id="IPR036693">
    <property type="entry name" value="TF_LuxR_autoind-bd_dom_sf"/>
</dbReference>